<dbReference type="Proteomes" id="UP000622405">
    <property type="component" value="Unassembled WGS sequence"/>
</dbReference>
<dbReference type="PIRSF" id="PIRSF018968">
    <property type="entry name" value="ABC_permease_BceB"/>
    <property type="match status" value="1"/>
</dbReference>
<name>A0ABR6Z0Z8_9FIRM</name>
<feature type="transmembrane region" description="Helical" evidence="6">
    <location>
        <begin position="593"/>
        <end position="615"/>
    </location>
</feature>
<evidence type="ECO:0000256" key="3">
    <source>
        <dbReference type="ARBA" id="ARBA00022692"/>
    </source>
</evidence>
<feature type="transmembrane region" description="Helical" evidence="6">
    <location>
        <begin position="627"/>
        <end position="651"/>
    </location>
</feature>
<keyword evidence="6" id="KW-0813">Transport</keyword>
<feature type="transmembrane region" description="Helical" evidence="6">
    <location>
        <begin position="199"/>
        <end position="221"/>
    </location>
</feature>
<comment type="similarity">
    <text evidence="6">Belongs to the ABC-4 integral membrane protein family.</text>
</comment>
<dbReference type="InterPro" id="IPR003838">
    <property type="entry name" value="ABC3_permease_C"/>
</dbReference>
<gene>
    <name evidence="8" type="ORF">GH811_15145</name>
</gene>
<proteinExistence type="inferred from homology"/>
<keyword evidence="5 6" id="KW-0472">Membrane</keyword>
<evidence type="ECO:0000259" key="7">
    <source>
        <dbReference type="Pfam" id="PF02687"/>
    </source>
</evidence>
<feature type="transmembrane region" description="Helical" evidence="6">
    <location>
        <begin position="153"/>
        <end position="178"/>
    </location>
</feature>
<evidence type="ECO:0000256" key="6">
    <source>
        <dbReference type="PIRNR" id="PIRNR018968"/>
    </source>
</evidence>
<evidence type="ECO:0000256" key="2">
    <source>
        <dbReference type="ARBA" id="ARBA00022475"/>
    </source>
</evidence>
<evidence type="ECO:0000256" key="1">
    <source>
        <dbReference type="ARBA" id="ARBA00004651"/>
    </source>
</evidence>
<sequence length="661" mass="74341">MNKFFYPKLALINLKKNGNTYIPYILTCIGSIIAFYTMVSIHSNKGLDQMPGSMNLKTILFLGIIVIGIFAVIFLFYTNSFLIKRRKKELGLYSILGLEKKHIAWVLFYETTFVTVISLTLGLIGGILIGKLLFLLLLNIVHFKSPLSFHIDYWGLLITTGVFLAIFGLTLLTNFLHVKLANPIDLLKGGQHGEKEPKSSWIITLIGIISLGTGYGIALSVETPLEALLLFFVAVVFVIIGTYALFISGSITLLKRLKKNKKFYYQSRNFISVSGMIYRMKQNAVGLANICILSTMVLVTLSTTVSLYIGQEGMRRDFYPLDVSLVGEAANTDFAAVKAIVESEKDKLKVRSNNEISFDLAHFRAFQEGNHFLKDMVADESTDAMYYERISNITLIPLDDYNRLTGGNKSLAGNEMLIFSVGDNYGEQTIVFGDQQYLITEQLEAIPMDFKKTQDMAHTYYLIVKDDGVMDAVYQTMKNDDDPQTTLHALMFNLEGDEDTLNAFSANLRTAVTQSNPDINIQNLYEALTELYFFFGGFLFLGVFLGSLFMMATVLIIYFKQISEGYEDSERFEIMQKVGMDKTEVKKTIGKQILMVFFLPLAGAIVHVAFAFPVITKMLAAFRLTNIPLIFLCTLVGVVVYALVYTGVYLLTARSYYKMIH</sequence>
<feature type="transmembrane region" description="Helical" evidence="6">
    <location>
        <begin position="21"/>
        <end position="39"/>
    </location>
</feature>
<feature type="transmembrane region" description="Helical" evidence="6">
    <location>
        <begin position="284"/>
        <end position="309"/>
    </location>
</feature>
<keyword evidence="4 6" id="KW-1133">Transmembrane helix</keyword>
<keyword evidence="9" id="KW-1185">Reference proteome</keyword>
<evidence type="ECO:0000313" key="9">
    <source>
        <dbReference type="Proteomes" id="UP000622405"/>
    </source>
</evidence>
<comment type="subcellular location">
    <subcellularLocation>
        <location evidence="1 6">Cell membrane</location>
        <topology evidence="1 6">Multi-pass membrane protein</topology>
    </subcellularLocation>
</comment>
<dbReference type="InterPro" id="IPR052536">
    <property type="entry name" value="ABC-4_Integral_Memb_Prot"/>
</dbReference>
<feature type="transmembrane region" description="Helical" evidence="6">
    <location>
        <begin position="531"/>
        <end position="559"/>
    </location>
</feature>
<evidence type="ECO:0000313" key="8">
    <source>
        <dbReference type="EMBL" id="MBC3900951.1"/>
    </source>
</evidence>
<feature type="domain" description="ABC3 transporter permease C-terminal" evidence="7">
    <location>
        <begin position="63"/>
        <end position="178"/>
    </location>
</feature>
<dbReference type="PANTHER" id="PTHR46795:SF3">
    <property type="entry name" value="ABC TRANSPORTER PERMEASE"/>
    <property type="match status" value="1"/>
</dbReference>
<dbReference type="PANTHER" id="PTHR46795">
    <property type="entry name" value="ABC TRANSPORTER PERMEASE-RELATED-RELATED"/>
    <property type="match status" value="1"/>
</dbReference>
<evidence type="ECO:0000256" key="4">
    <source>
        <dbReference type="ARBA" id="ARBA00022989"/>
    </source>
</evidence>
<keyword evidence="2 6" id="KW-1003">Cell membrane</keyword>
<dbReference type="RefSeq" id="WP_186895075.1">
    <property type="nucleotide sequence ID" value="NZ_WJBE01000018.1"/>
</dbReference>
<dbReference type="InterPro" id="IPR027022">
    <property type="entry name" value="ABC_permease_BceB-typ"/>
</dbReference>
<reference evidence="8 9" key="1">
    <citation type="journal article" date="2020" name="mSystems">
        <title>Defining Genomic and Predicted Metabolic Features of the Acetobacterium Genus.</title>
        <authorList>
            <person name="Ross D.E."/>
            <person name="Marshall C.W."/>
            <person name="Gulliver D."/>
            <person name="May H.D."/>
            <person name="Norman R.S."/>
        </authorList>
    </citation>
    <scope>NUCLEOTIDE SEQUENCE [LARGE SCALE GENOMIC DNA]</scope>
    <source>
        <strain evidence="8 9">DSM 4132</strain>
    </source>
</reference>
<feature type="transmembrane region" description="Helical" evidence="6">
    <location>
        <begin position="103"/>
        <end position="133"/>
    </location>
</feature>
<feature type="transmembrane region" description="Helical" evidence="6">
    <location>
        <begin position="227"/>
        <end position="254"/>
    </location>
</feature>
<protein>
    <submittedName>
        <fullName evidence="8">FtsX-like permease family protein</fullName>
    </submittedName>
</protein>
<accession>A0ABR6Z0Z8</accession>
<comment type="caution">
    <text evidence="8">The sequence shown here is derived from an EMBL/GenBank/DDBJ whole genome shotgun (WGS) entry which is preliminary data.</text>
</comment>
<feature type="transmembrane region" description="Helical" evidence="6">
    <location>
        <begin position="59"/>
        <end position="82"/>
    </location>
</feature>
<organism evidence="8 9">
    <name type="scientific">Acetobacterium malicum</name>
    <dbReference type="NCBI Taxonomy" id="52692"/>
    <lineage>
        <taxon>Bacteria</taxon>
        <taxon>Bacillati</taxon>
        <taxon>Bacillota</taxon>
        <taxon>Clostridia</taxon>
        <taxon>Eubacteriales</taxon>
        <taxon>Eubacteriaceae</taxon>
        <taxon>Acetobacterium</taxon>
    </lineage>
</organism>
<keyword evidence="3 6" id="KW-0812">Transmembrane</keyword>
<dbReference type="Pfam" id="PF02687">
    <property type="entry name" value="FtsX"/>
    <property type="match status" value="1"/>
</dbReference>
<dbReference type="EMBL" id="WJBE01000018">
    <property type="protein sequence ID" value="MBC3900951.1"/>
    <property type="molecule type" value="Genomic_DNA"/>
</dbReference>
<evidence type="ECO:0000256" key="5">
    <source>
        <dbReference type="ARBA" id="ARBA00023136"/>
    </source>
</evidence>